<dbReference type="EMBL" id="CAJVAX010000001">
    <property type="protein sequence ID" value="CAG7597512.1"/>
    <property type="molecule type" value="Genomic_DNA"/>
</dbReference>
<organism evidence="1 2">
    <name type="scientific">Actinacidiphila bryophytorum</name>
    <dbReference type="NCBI Taxonomy" id="1436133"/>
    <lineage>
        <taxon>Bacteria</taxon>
        <taxon>Bacillati</taxon>
        <taxon>Actinomycetota</taxon>
        <taxon>Actinomycetes</taxon>
        <taxon>Kitasatosporales</taxon>
        <taxon>Streptomycetaceae</taxon>
        <taxon>Actinacidiphila</taxon>
    </lineage>
</organism>
<dbReference type="Proteomes" id="UP001153328">
    <property type="component" value="Unassembled WGS sequence"/>
</dbReference>
<reference evidence="1" key="1">
    <citation type="submission" date="2021-06" db="EMBL/GenBank/DDBJ databases">
        <authorList>
            <person name="Arsene-Ploetze F."/>
        </authorList>
    </citation>
    <scope>NUCLEOTIDE SEQUENCE</scope>
    <source>
        <strain evidence="1">SBRY1</strain>
    </source>
</reference>
<evidence type="ECO:0000313" key="1">
    <source>
        <dbReference type="EMBL" id="CAG7597512.1"/>
    </source>
</evidence>
<dbReference type="AlphaFoldDB" id="A0A9W4E126"/>
<accession>A0A9W4E126</accession>
<proteinExistence type="predicted"/>
<evidence type="ECO:0000313" key="2">
    <source>
        <dbReference type="Proteomes" id="UP001153328"/>
    </source>
</evidence>
<protein>
    <submittedName>
        <fullName evidence="1">MafI family immunity protein</fullName>
    </submittedName>
</protein>
<sequence length="107" mass="12129">MRKMFEFLRRGDRLAARDRVARRLREANELLAPEHGYGAVAVDTYLVHYRLGEAFDCLVEISGDEEPPRFWSLLGDSLADLTAFPALGVPKAGNAEECRRRRHLSEG</sequence>
<name>A0A9W4E126_9ACTN</name>
<gene>
    <name evidence="1" type="ORF">SBRY_10087</name>
</gene>
<comment type="caution">
    <text evidence="1">The sequence shown here is derived from an EMBL/GenBank/DDBJ whole genome shotgun (WGS) entry which is preliminary data.</text>
</comment>
<keyword evidence="2" id="KW-1185">Reference proteome</keyword>